<evidence type="ECO:0000313" key="1">
    <source>
        <dbReference type="EMBL" id="DAD93954.1"/>
    </source>
</evidence>
<accession>A0A8S5NI13</accession>
<reference evidence="1" key="1">
    <citation type="journal article" date="2021" name="Proc. Natl. Acad. Sci. U.S.A.">
        <title>A Catalog of Tens of Thousands of Viruses from Human Metagenomes Reveals Hidden Associations with Chronic Diseases.</title>
        <authorList>
            <person name="Tisza M.J."/>
            <person name="Buck C.B."/>
        </authorList>
    </citation>
    <scope>NUCLEOTIDE SEQUENCE</scope>
    <source>
        <strain evidence="1">CtRg81</strain>
    </source>
</reference>
<protein>
    <submittedName>
        <fullName evidence="1">Uncharacterized protein</fullName>
    </submittedName>
</protein>
<proteinExistence type="predicted"/>
<organism evidence="1">
    <name type="scientific">Siphoviridae sp. ctRg81</name>
    <dbReference type="NCBI Taxonomy" id="2826336"/>
    <lineage>
        <taxon>Viruses</taxon>
        <taxon>Duplodnaviria</taxon>
        <taxon>Heunggongvirae</taxon>
        <taxon>Uroviricota</taxon>
        <taxon>Caudoviricetes</taxon>
    </lineage>
</organism>
<name>A0A8S5NI13_9CAUD</name>
<sequence length="72" mass="8233">MIAVSRLGVPIGEDSPHAKYTDREVDLVLQLRGEAFSYRQIARMMEMPRSTVFAICTGLIRGKIPHAYRRQK</sequence>
<dbReference type="EMBL" id="BK015170">
    <property type="protein sequence ID" value="DAD93954.1"/>
    <property type="molecule type" value="Genomic_DNA"/>
</dbReference>